<dbReference type="GO" id="GO:0003700">
    <property type="term" value="F:DNA-binding transcription factor activity"/>
    <property type="evidence" value="ECO:0007669"/>
    <property type="project" value="InterPro"/>
</dbReference>
<sequence length="118" mass="13922">MLEPSNNNELPTIPSKRYFTIGEVSDLCAVKSHVLRYWEQEFPNLKPMKRRGNRRYYQRQDVLLIRQIRDLLYMQGYTISGARHKLSGEEAEEDNRQTGQLTRQLIKELEGILEVIKA</sequence>
<dbReference type="AlphaFoldDB" id="A0A7V2T161"/>
<dbReference type="Gene3D" id="1.10.1660.10">
    <property type="match status" value="1"/>
</dbReference>
<dbReference type="Pfam" id="PF13411">
    <property type="entry name" value="MerR_1"/>
    <property type="match status" value="1"/>
</dbReference>
<evidence type="ECO:0000256" key="1">
    <source>
        <dbReference type="ARBA" id="ARBA00023125"/>
    </source>
</evidence>
<dbReference type="FunFam" id="1.10.1660.10:FF:000003">
    <property type="entry name" value="MerR family transcriptional regulator"/>
    <property type="match status" value="1"/>
</dbReference>
<dbReference type="Proteomes" id="UP000885750">
    <property type="component" value="Unassembled WGS sequence"/>
</dbReference>
<accession>A0A7V2T161</accession>
<reference evidence="3" key="1">
    <citation type="journal article" date="2020" name="mSystems">
        <title>Genome- and Community-Level Interaction Insights into Carbon Utilization and Element Cycling Functions of Hydrothermarchaeota in Hydrothermal Sediment.</title>
        <authorList>
            <person name="Zhou Z."/>
            <person name="Liu Y."/>
            <person name="Xu W."/>
            <person name="Pan J."/>
            <person name="Luo Z.H."/>
            <person name="Li M."/>
        </authorList>
    </citation>
    <scope>NUCLEOTIDE SEQUENCE [LARGE SCALE GENOMIC DNA]</scope>
    <source>
        <strain evidence="3">HyVt-493</strain>
    </source>
</reference>
<comment type="caution">
    <text evidence="3">The sequence shown here is derived from an EMBL/GenBank/DDBJ whole genome shotgun (WGS) entry which is preliminary data.</text>
</comment>
<dbReference type="InterPro" id="IPR000551">
    <property type="entry name" value="MerR-type_HTH_dom"/>
</dbReference>
<gene>
    <name evidence="3" type="ORF">ENJ51_10655</name>
</gene>
<organism evidence="3">
    <name type="scientific">Leucothrix mucor</name>
    <dbReference type="NCBI Taxonomy" id="45248"/>
    <lineage>
        <taxon>Bacteria</taxon>
        <taxon>Pseudomonadati</taxon>
        <taxon>Pseudomonadota</taxon>
        <taxon>Gammaproteobacteria</taxon>
        <taxon>Thiotrichales</taxon>
        <taxon>Thiotrichaceae</taxon>
        <taxon>Leucothrix</taxon>
    </lineage>
</organism>
<name>A0A7V2T161_LEUMU</name>
<proteinExistence type="predicted"/>
<dbReference type="PANTHER" id="PTHR30204:SF15">
    <property type="entry name" value="BLL5018 PROTEIN"/>
    <property type="match status" value="1"/>
</dbReference>
<dbReference type="InterPro" id="IPR047057">
    <property type="entry name" value="MerR_fam"/>
</dbReference>
<evidence type="ECO:0000313" key="3">
    <source>
        <dbReference type="EMBL" id="HFC93256.1"/>
    </source>
</evidence>
<keyword evidence="1" id="KW-0238">DNA-binding</keyword>
<dbReference type="EMBL" id="DRMS01000400">
    <property type="protein sequence ID" value="HFC93256.1"/>
    <property type="molecule type" value="Genomic_DNA"/>
</dbReference>
<dbReference type="SUPFAM" id="SSF46955">
    <property type="entry name" value="Putative DNA-binding domain"/>
    <property type="match status" value="1"/>
</dbReference>
<dbReference type="PROSITE" id="PS50937">
    <property type="entry name" value="HTH_MERR_2"/>
    <property type="match status" value="1"/>
</dbReference>
<dbReference type="SMART" id="SM00422">
    <property type="entry name" value="HTH_MERR"/>
    <property type="match status" value="1"/>
</dbReference>
<feature type="domain" description="HTH merR-type" evidence="2">
    <location>
        <begin position="18"/>
        <end position="88"/>
    </location>
</feature>
<protein>
    <submittedName>
        <fullName evidence="3">MerR family transcriptional regulator</fullName>
    </submittedName>
</protein>
<dbReference type="GO" id="GO:0003677">
    <property type="term" value="F:DNA binding"/>
    <property type="evidence" value="ECO:0007669"/>
    <property type="project" value="UniProtKB-KW"/>
</dbReference>
<dbReference type="InterPro" id="IPR009061">
    <property type="entry name" value="DNA-bd_dom_put_sf"/>
</dbReference>
<evidence type="ECO:0000259" key="2">
    <source>
        <dbReference type="PROSITE" id="PS50937"/>
    </source>
</evidence>
<dbReference type="CDD" id="cd04765">
    <property type="entry name" value="HTH_MlrA-like_sg2"/>
    <property type="match status" value="1"/>
</dbReference>
<dbReference type="PANTHER" id="PTHR30204">
    <property type="entry name" value="REDOX-CYCLING DRUG-SENSING TRANSCRIPTIONAL ACTIVATOR SOXR"/>
    <property type="match status" value="1"/>
</dbReference>